<evidence type="ECO:0000313" key="5">
    <source>
        <dbReference type="EMBL" id="GGP08932.1"/>
    </source>
</evidence>
<keyword evidence="6" id="KW-1185">Reference proteome</keyword>
<evidence type="ECO:0000313" key="6">
    <source>
        <dbReference type="Proteomes" id="UP000660745"/>
    </source>
</evidence>
<dbReference type="InterPro" id="IPR011006">
    <property type="entry name" value="CheY-like_superfamily"/>
</dbReference>
<gene>
    <name evidence="5" type="ORF">GCM10012278_42410</name>
</gene>
<dbReference type="InterPro" id="IPR016032">
    <property type="entry name" value="Sig_transdc_resp-reg_C-effctor"/>
</dbReference>
<accession>A0A918A5Z0</accession>
<protein>
    <submittedName>
        <fullName evidence="5">DNA-binding response regulator</fullName>
    </submittedName>
</protein>
<dbReference type="Gene3D" id="3.40.50.2300">
    <property type="match status" value="1"/>
</dbReference>
<sequence length="217" mass="22542">MTGLIRVLLAEDQGMVRGALASLLGLEPDIEVVGEAGDGEEAVAVAVRERPDIALLDIEMPVMDGIAAAAGIRARVPGCQVMILTTFGRPGYLRAAMEAGAVAFLVKDSPARELAAAVRRVRAGERVIDPGLAAAALSAGPNPLSPRERDVLVAAADGASIGDIAGRLHLSEGTVRNYLSSAIQKTHARNRIEAVRRAQAHGWLPGRLPGRPDGGVT</sequence>
<dbReference type="SMART" id="SM00448">
    <property type="entry name" value="REC"/>
    <property type="match status" value="1"/>
</dbReference>
<feature type="domain" description="Response regulatory" evidence="4">
    <location>
        <begin position="6"/>
        <end position="122"/>
    </location>
</feature>
<keyword evidence="2" id="KW-0597">Phosphoprotein</keyword>
<evidence type="ECO:0000256" key="2">
    <source>
        <dbReference type="PROSITE-ProRule" id="PRU00169"/>
    </source>
</evidence>
<dbReference type="InterPro" id="IPR000792">
    <property type="entry name" value="Tscrpt_reg_LuxR_C"/>
</dbReference>
<dbReference type="PANTHER" id="PTHR43214">
    <property type="entry name" value="TWO-COMPONENT RESPONSE REGULATOR"/>
    <property type="match status" value="1"/>
</dbReference>
<evidence type="ECO:0000256" key="1">
    <source>
        <dbReference type="ARBA" id="ARBA00023125"/>
    </source>
</evidence>
<dbReference type="Pfam" id="PF00072">
    <property type="entry name" value="Response_reg"/>
    <property type="match status" value="1"/>
</dbReference>
<comment type="caution">
    <text evidence="5">The sequence shown here is derived from an EMBL/GenBank/DDBJ whole genome shotgun (WGS) entry which is preliminary data.</text>
</comment>
<dbReference type="PROSITE" id="PS50043">
    <property type="entry name" value="HTH_LUXR_2"/>
    <property type="match status" value="1"/>
</dbReference>
<feature type="domain" description="HTH luxR-type" evidence="3">
    <location>
        <begin position="137"/>
        <end position="202"/>
    </location>
</feature>
<dbReference type="CDD" id="cd06170">
    <property type="entry name" value="LuxR_C_like"/>
    <property type="match status" value="1"/>
</dbReference>
<proteinExistence type="predicted"/>
<dbReference type="InterPro" id="IPR001789">
    <property type="entry name" value="Sig_transdc_resp-reg_receiver"/>
</dbReference>
<organism evidence="5 6">
    <name type="scientific">Nonomuraea glycinis</name>
    <dbReference type="NCBI Taxonomy" id="2047744"/>
    <lineage>
        <taxon>Bacteria</taxon>
        <taxon>Bacillati</taxon>
        <taxon>Actinomycetota</taxon>
        <taxon>Actinomycetes</taxon>
        <taxon>Streptosporangiales</taxon>
        <taxon>Streptosporangiaceae</taxon>
        <taxon>Nonomuraea</taxon>
    </lineage>
</organism>
<dbReference type="PRINTS" id="PR00038">
    <property type="entry name" value="HTHLUXR"/>
</dbReference>
<dbReference type="GO" id="GO:0003677">
    <property type="term" value="F:DNA binding"/>
    <property type="evidence" value="ECO:0007669"/>
    <property type="project" value="UniProtKB-KW"/>
</dbReference>
<reference evidence="5" key="1">
    <citation type="journal article" date="2014" name="Int. J. Syst. Evol. Microbiol.">
        <title>Complete genome sequence of Corynebacterium casei LMG S-19264T (=DSM 44701T), isolated from a smear-ripened cheese.</title>
        <authorList>
            <consortium name="US DOE Joint Genome Institute (JGI-PGF)"/>
            <person name="Walter F."/>
            <person name="Albersmeier A."/>
            <person name="Kalinowski J."/>
            <person name="Ruckert C."/>
        </authorList>
    </citation>
    <scope>NUCLEOTIDE SEQUENCE</scope>
    <source>
        <strain evidence="5">CGMCC 4.7430</strain>
    </source>
</reference>
<dbReference type="SUPFAM" id="SSF52172">
    <property type="entry name" value="CheY-like"/>
    <property type="match status" value="1"/>
</dbReference>
<dbReference type="GO" id="GO:0006355">
    <property type="term" value="P:regulation of DNA-templated transcription"/>
    <property type="evidence" value="ECO:0007669"/>
    <property type="project" value="InterPro"/>
</dbReference>
<dbReference type="Pfam" id="PF00196">
    <property type="entry name" value="GerE"/>
    <property type="match status" value="1"/>
</dbReference>
<dbReference type="AlphaFoldDB" id="A0A918A5Z0"/>
<reference evidence="5" key="2">
    <citation type="submission" date="2020-09" db="EMBL/GenBank/DDBJ databases">
        <authorList>
            <person name="Sun Q."/>
            <person name="Zhou Y."/>
        </authorList>
    </citation>
    <scope>NUCLEOTIDE SEQUENCE</scope>
    <source>
        <strain evidence="5">CGMCC 4.7430</strain>
    </source>
</reference>
<dbReference type="Proteomes" id="UP000660745">
    <property type="component" value="Unassembled WGS sequence"/>
</dbReference>
<dbReference type="PANTHER" id="PTHR43214:SF42">
    <property type="entry name" value="TRANSCRIPTIONAL REGULATORY PROTEIN DESR"/>
    <property type="match status" value="1"/>
</dbReference>
<dbReference type="InterPro" id="IPR039420">
    <property type="entry name" value="WalR-like"/>
</dbReference>
<keyword evidence="1 5" id="KW-0238">DNA-binding</keyword>
<dbReference type="GO" id="GO:0000160">
    <property type="term" value="P:phosphorelay signal transduction system"/>
    <property type="evidence" value="ECO:0007669"/>
    <property type="project" value="InterPro"/>
</dbReference>
<evidence type="ECO:0000259" key="3">
    <source>
        <dbReference type="PROSITE" id="PS50043"/>
    </source>
</evidence>
<dbReference type="EMBL" id="BMNK01000007">
    <property type="protein sequence ID" value="GGP08932.1"/>
    <property type="molecule type" value="Genomic_DNA"/>
</dbReference>
<evidence type="ECO:0000259" key="4">
    <source>
        <dbReference type="PROSITE" id="PS50110"/>
    </source>
</evidence>
<dbReference type="PROSITE" id="PS50110">
    <property type="entry name" value="RESPONSE_REGULATORY"/>
    <property type="match status" value="1"/>
</dbReference>
<name>A0A918A5Z0_9ACTN</name>
<feature type="modified residue" description="4-aspartylphosphate" evidence="2">
    <location>
        <position position="57"/>
    </location>
</feature>
<dbReference type="SUPFAM" id="SSF46894">
    <property type="entry name" value="C-terminal effector domain of the bipartite response regulators"/>
    <property type="match status" value="1"/>
</dbReference>
<dbReference type="SMART" id="SM00421">
    <property type="entry name" value="HTH_LUXR"/>
    <property type="match status" value="1"/>
</dbReference>